<accession>A0ABS4E6Y2</accession>
<dbReference type="EMBL" id="JAGGJX010000001">
    <property type="protein sequence ID" value="MBP1853715.1"/>
    <property type="molecule type" value="Genomic_DNA"/>
</dbReference>
<proteinExistence type="predicted"/>
<dbReference type="RefSeq" id="WP_209455373.1">
    <property type="nucleotide sequence ID" value="NZ_BAAACS010000017.1"/>
</dbReference>
<sequence>MLEKIKRRLNITWDYDNEEIEEIIEEGEAFITSRVGDIDFDTNPLASRLLKEYCRYAWNGSVAYFEQNFRSDILNLQIQNAIQ</sequence>
<comment type="caution">
    <text evidence="1">The sequence shown here is derived from an EMBL/GenBank/DDBJ whole genome shotgun (WGS) entry which is preliminary data.</text>
</comment>
<dbReference type="Proteomes" id="UP000767291">
    <property type="component" value="Unassembled WGS sequence"/>
</dbReference>
<protein>
    <recommendedName>
        <fullName evidence="3">Phage gp6-like head-tail connector protein</fullName>
    </recommendedName>
</protein>
<evidence type="ECO:0000313" key="1">
    <source>
        <dbReference type="EMBL" id="MBP1853715.1"/>
    </source>
</evidence>
<evidence type="ECO:0008006" key="3">
    <source>
        <dbReference type="Google" id="ProtNLM"/>
    </source>
</evidence>
<organism evidence="1 2">
    <name type="scientific">Metaclostridioides mangenotii</name>
    <dbReference type="NCBI Taxonomy" id="1540"/>
    <lineage>
        <taxon>Bacteria</taxon>
        <taxon>Bacillati</taxon>
        <taxon>Bacillota</taxon>
        <taxon>Clostridia</taxon>
        <taxon>Peptostreptococcales</taxon>
        <taxon>Peptostreptococcaceae</taxon>
        <taxon>Metaclostridioides</taxon>
    </lineage>
</organism>
<reference evidence="1 2" key="1">
    <citation type="submission" date="2021-03" db="EMBL/GenBank/DDBJ databases">
        <title>Genomic Encyclopedia of Type Strains, Phase IV (KMG-IV): sequencing the most valuable type-strain genomes for metagenomic binning, comparative biology and taxonomic classification.</title>
        <authorList>
            <person name="Goeker M."/>
        </authorList>
    </citation>
    <scope>NUCLEOTIDE SEQUENCE [LARGE SCALE GENOMIC DNA]</scope>
    <source>
        <strain evidence="1 2">DSM 1289</strain>
    </source>
</reference>
<name>A0ABS4E6Y2_9FIRM</name>
<evidence type="ECO:0000313" key="2">
    <source>
        <dbReference type="Proteomes" id="UP000767291"/>
    </source>
</evidence>
<keyword evidence="2" id="KW-1185">Reference proteome</keyword>
<gene>
    <name evidence="1" type="ORF">J2Z43_000105</name>
</gene>